<sequence length="100" mass="10382">MDDESWDGAFGPPMGGSTLADELGASDAACEVAMVDELGPSDALLDAWAAQCAEMDVYVQLAAVPRESVRAVDGDAELVRLLMHVGDEAQECDAAARVAV</sequence>
<evidence type="ECO:0000313" key="3">
    <source>
        <dbReference type="Proteomes" id="UP000269793"/>
    </source>
</evidence>
<keyword evidence="3" id="KW-1185">Reference proteome</keyword>
<reference evidence="2 3" key="1">
    <citation type="submission" date="2018-10" db="EMBL/GenBank/DDBJ databases">
        <title>Complete genome sequence of Malassezia restricta CBS 7877.</title>
        <authorList>
            <person name="Morand S.C."/>
            <person name="Bertignac M."/>
            <person name="Iltis A."/>
            <person name="Kolder I."/>
            <person name="Pirovano W."/>
            <person name="Jourdain R."/>
            <person name="Clavaud C."/>
        </authorList>
    </citation>
    <scope>NUCLEOTIDE SEQUENCE [LARGE SCALE GENOMIC DNA]</scope>
    <source>
        <strain evidence="2 3">CBS 7877</strain>
    </source>
</reference>
<dbReference type="EMBL" id="CP033149">
    <property type="protein sequence ID" value="AYO42392.1"/>
    <property type="molecule type" value="Genomic_DNA"/>
</dbReference>
<dbReference type="VEuPathDB" id="FungiDB:DNF11_1442"/>
<dbReference type="Proteomes" id="UP000269793">
    <property type="component" value="Chromosome II"/>
</dbReference>
<gene>
    <name evidence="2" type="ORF">DNF11_1442</name>
</gene>
<evidence type="ECO:0000313" key="2">
    <source>
        <dbReference type="EMBL" id="AYO42392.1"/>
    </source>
</evidence>
<accession>A0A3G2S519</accession>
<evidence type="ECO:0000256" key="1">
    <source>
        <dbReference type="SAM" id="MobiDB-lite"/>
    </source>
</evidence>
<organism evidence="2 3">
    <name type="scientific">Malassezia restricta (strain ATCC 96810 / NBRC 103918 / CBS 7877)</name>
    <name type="common">Seborrheic dermatitis infection agent</name>
    <dbReference type="NCBI Taxonomy" id="425264"/>
    <lineage>
        <taxon>Eukaryota</taxon>
        <taxon>Fungi</taxon>
        <taxon>Dikarya</taxon>
        <taxon>Basidiomycota</taxon>
        <taxon>Ustilaginomycotina</taxon>
        <taxon>Malasseziomycetes</taxon>
        <taxon>Malasseziales</taxon>
        <taxon>Malasseziaceae</taxon>
        <taxon>Malassezia</taxon>
    </lineage>
</organism>
<dbReference type="AlphaFoldDB" id="A0A3G2S519"/>
<name>A0A3G2S519_MALR7</name>
<proteinExistence type="predicted"/>
<feature type="region of interest" description="Disordered" evidence="1">
    <location>
        <begin position="1"/>
        <end position="21"/>
    </location>
</feature>
<protein>
    <submittedName>
        <fullName evidence="2">Uncharacterized protein</fullName>
    </submittedName>
</protein>